<comment type="caution">
    <text evidence="1">The sequence shown here is derived from an EMBL/GenBank/DDBJ whole genome shotgun (WGS) entry which is preliminary data.</text>
</comment>
<dbReference type="InterPro" id="IPR032675">
    <property type="entry name" value="LRR_dom_sf"/>
</dbReference>
<accession>A0A4V3XDK7</accession>
<dbReference type="EMBL" id="SGPK01000044">
    <property type="protein sequence ID" value="THH10123.1"/>
    <property type="molecule type" value="Genomic_DNA"/>
</dbReference>
<organism evidence="1 2">
    <name type="scientific">Phellinidium pouzarii</name>
    <dbReference type="NCBI Taxonomy" id="167371"/>
    <lineage>
        <taxon>Eukaryota</taxon>
        <taxon>Fungi</taxon>
        <taxon>Dikarya</taxon>
        <taxon>Basidiomycota</taxon>
        <taxon>Agaricomycotina</taxon>
        <taxon>Agaricomycetes</taxon>
        <taxon>Hymenochaetales</taxon>
        <taxon>Hymenochaetaceae</taxon>
        <taxon>Phellinidium</taxon>
    </lineage>
</organism>
<reference evidence="1 2" key="1">
    <citation type="submission" date="2019-02" db="EMBL/GenBank/DDBJ databases">
        <title>Genome sequencing of the rare red list fungi Phellinidium pouzarii.</title>
        <authorList>
            <person name="Buettner E."/>
            <person name="Kellner H."/>
        </authorList>
    </citation>
    <scope>NUCLEOTIDE SEQUENCE [LARGE SCALE GENOMIC DNA]</scope>
    <source>
        <strain evidence="1 2">DSM 108285</strain>
    </source>
</reference>
<name>A0A4V3XDK7_9AGAM</name>
<gene>
    <name evidence="1" type="ORF">EW145_g1546</name>
</gene>
<proteinExistence type="predicted"/>
<evidence type="ECO:0000313" key="1">
    <source>
        <dbReference type="EMBL" id="THH10123.1"/>
    </source>
</evidence>
<dbReference type="Proteomes" id="UP000308199">
    <property type="component" value="Unassembled WGS sequence"/>
</dbReference>
<dbReference type="SUPFAM" id="SSF52047">
    <property type="entry name" value="RNI-like"/>
    <property type="match status" value="1"/>
</dbReference>
<sequence length="351" mass="39847">MNDQRLTAILKRSGNLPLRVRVSTDSEYRDKLVSKSERNNFEKILSQSRGITELEFPSMNVALAQQIINLYPSIQLPSLHKLSVEYCRHDPLLHSYDSRILPNLKQLKVTNFVPRPILATNMTCCSLKYTSHFDILSLADFLGVASSLKDLTLELGHITSTAMSSPADRYPLVTNTNVLSLNLNVLRHCSPLAPWVKDCIRLLNVIDMSMKISNRAALPFLFDVPMLKNLRVKAIDDGGYLSFGSILRYAPQNMTSLSLRAPNDTFGLDWGENEQRSVLPRLRTLHFIECDSMDHDFLKEVRAKFLKDGVEIEKVEVIKCREILRQTLRDIFPNSEVLDAPIICITMKASD</sequence>
<keyword evidence="2" id="KW-1185">Reference proteome</keyword>
<dbReference type="Gene3D" id="3.80.10.10">
    <property type="entry name" value="Ribonuclease Inhibitor"/>
    <property type="match status" value="1"/>
</dbReference>
<evidence type="ECO:0000313" key="2">
    <source>
        <dbReference type="Proteomes" id="UP000308199"/>
    </source>
</evidence>
<protein>
    <submittedName>
        <fullName evidence="1">Uncharacterized protein</fullName>
    </submittedName>
</protein>
<dbReference type="AlphaFoldDB" id="A0A4V3XDK7"/>